<dbReference type="SUPFAM" id="SSF52058">
    <property type="entry name" value="L domain-like"/>
    <property type="match status" value="1"/>
</dbReference>
<dbReference type="InterPro" id="IPR011009">
    <property type="entry name" value="Kinase-like_dom_sf"/>
</dbReference>
<evidence type="ECO:0000256" key="10">
    <source>
        <dbReference type="ARBA" id="ARBA00022840"/>
    </source>
</evidence>
<evidence type="ECO:0000256" key="13">
    <source>
        <dbReference type="ARBA" id="ARBA00023137"/>
    </source>
</evidence>
<dbReference type="InterPro" id="IPR003591">
    <property type="entry name" value="Leu-rich_rpt_typical-subtyp"/>
</dbReference>
<dbReference type="InParanoid" id="A0A2P6NVN4"/>
<dbReference type="FunFam" id="3.80.10.10:FF:000233">
    <property type="entry name" value="Leucine-rich repeat receptor-like protein kinase TDR"/>
    <property type="match status" value="1"/>
</dbReference>
<dbReference type="SUPFAM" id="SSF56112">
    <property type="entry name" value="Protein kinase-like (PK-like)"/>
    <property type="match status" value="1"/>
</dbReference>
<evidence type="ECO:0000256" key="1">
    <source>
        <dbReference type="ARBA" id="ARBA00004167"/>
    </source>
</evidence>
<dbReference type="FunFam" id="1.10.510.10:FF:001512">
    <property type="entry name" value="Receptor tyrosine-protein kinase erbB-2"/>
    <property type="match status" value="1"/>
</dbReference>
<evidence type="ECO:0000256" key="15">
    <source>
        <dbReference type="PROSITE-ProRule" id="PRU10141"/>
    </source>
</evidence>
<keyword evidence="3" id="KW-0433">Leucine-rich repeat</keyword>
<dbReference type="OrthoDB" id="25766at2759"/>
<dbReference type="InterPro" id="IPR008266">
    <property type="entry name" value="Tyr_kinase_AS"/>
</dbReference>
<dbReference type="PROSITE" id="PS00109">
    <property type="entry name" value="PROTEIN_KINASE_TYR"/>
    <property type="match status" value="1"/>
</dbReference>
<feature type="region of interest" description="Disordered" evidence="16">
    <location>
        <begin position="42"/>
        <end position="62"/>
    </location>
</feature>
<evidence type="ECO:0000313" key="20">
    <source>
        <dbReference type="Proteomes" id="UP000241769"/>
    </source>
</evidence>
<dbReference type="Pfam" id="PF00560">
    <property type="entry name" value="LRR_1"/>
    <property type="match status" value="6"/>
</dbReference>
<dbReference type="GO" id="GO:0009791">
    <property type="term" value="P:post-embryonic development"/>
    <property type="evidence" value="ECO:0007669"/>
    <property type="project" value="UniProtKB-ARBA"/>
</dbReference>
<keyword evidence="6" id="KW-0732">Signal</keyword>
<comment type="subcellular location">
    <subcellularLocation>
        <location evidence="2">Endomembrane system</location>
    </subcellularLocation>
    <subcellularLocation>
        <location evidence="1">Membrane</location>
        <topology evidence="1">Single-pass membrane protein</topology>
    </subcellularLocation>
</comment>
<dbReference type="PROSITE" id="PS50011">
    <property type="entry name" value="PROTEIN_KINASE_DOM"/>
    <property type="match status" value="1"/>
</dbReference>
<dbReference type="Gene3D" id="1.10.510.10">
    <property type="entry name" value="Transferase(Phosphotransferase) domain 1"/>
    <property type="match status" value="1"/>
</dbReference>
<dbReference type="CDD" id="cd00192">
    <property type="entry name" value="PTKc"/>
    <property type="match status" value="1"/>
</dbReference>
<dbReference type="Pfam" id="PF13855">
    <property type="entry name" value="LRR_8"/>
    <property type="match status" value="1"/>
</dbReference>
<dbReference type="InterPro" id="IPR032675">
    <property type="entry name" value="LRR_dom_sf"/>
</dbReference>
<dbReference type="PANTHER" id="PTHR48007:SF4">
    <property type="entry name" value="LEUCINE-RICH REPEAT RECEPTOR-LIKE PROTEIN KINASE PXC1"/>
    <property type="match status" value="1"/>
</dbReference>
<dbReference type="GO" id="GO:0004713">
    <property type="term" value="F:protein tyrosine kinase activity"/>
    <property type="evidence" value="ECO:0007669"/>
    <property type="project" value="UniProtKB-KW"/>
</dbReference>
<dbReference type="GO" id="GO:0048468">
    <property type="term" value="P:cell development"/>
    <property type="evidence" value="ECO:0007669"/>
    <property type="project" value="UniProtKB-ARBA"/>
</dbReference>
<evidence type="ECO:0000256" key="4">
    <source>
        <dbReference type="ARBA" id="ARBA00022679"/>
    </source>
</evidence>
<dbReference type="SMART" id="SM00219">
    <property type="entry name" value="TyrKc"/>
    <property type="match status" value="1"/>
</dbReference>
<evidence type="ECO:0000256" key="12">
    <source>
        <dbReference type="ARBA" id="ARBA00023136"/>
    </source>
</evidence>
<keyword evidence="8 15" id="KW-0547">Nucleotide-binding</keyword>
<dbReference type="PANTHER" id="PTHR48007">
    <property type="entry name" value="LEUCINE-RICH REPEAT RECEPTOR-LIKE PROTEIN KINASE PXC1"/>
    <property type="match status" value="1"/>
</dbReference>
<comment type="caution">
    <text evidence="19">The sequence shown here is derived from an EMBL/GenBank/DDBJ whole genome shotgun (WGS) entry which is preliminary data.</text>
</comment>
<dbReference type="Proteomes" id="UP000241769">
    <property type="component" value="Unassembled WGS sequence"/>
</dbReference>
<dbReference type="GO" id="GO:0012505">
    <property type="term" value="C:endomembrane system"/>
    <property type="evidence" value="ECO:0007669"/>
    <property type="project" value="UniProtKB-SubCell"/>
</dbReference>
<keyword evidence="14" id="KW-0325">Glycoprotein</keyword>
<feature type="binding site" evidence="15">
    <location>
        <position position="1029"/>
    </location>
    <ligand>
        <name>ATP</name>
        <dbReference type="ChEBI" id="CHEBI:30616"/>
    </ligand>
</feature>
<dbReference type="GO" id="GO:0005524">
    <property type="term" value="F:ATP binding"/>
    <property type="evidence" value="ECO:0007669"/>
    <property type="project" value="UniProtKB-UniRule"/>
</dbReference>
<keyword evidence="9" id="KW-0418">Kinase</keyword>
<feature type="compositionally biased region" description="Polar residues" evidence="16">
    <location>
        <begin position="53"/>
        <end position="62"/>
    </location>
</feature>
<evidence type="ECO:0000256" key="9">
    <source>
        <dbReference type="ARBA" id="ARBA00022777"/>
    </source>
</evidence>
<keyword evidence="12 17" id="KW-0472">Membrane</keyword>
<dbReference type="Pfam" id="PF07714">
    <property type="entry name" value="PK_Tyr_Ser-Thr"/>
    <property type="match status" value="1"/>
</dbReference>
<evidence type="ECO:0000256" key="6">
    <source>
        <dbReference type="ARBA" id="ARBA00022729"/>
    </source>
</evidence>
<dbReference type="FunFam" id="3.80.10.10:FF:000041">
    <property type="entry name" value="LRR receptor-like serine/threonine-protein kinase ERECTA"/>
    <property type="match status" value="1"/>
</dbReference>
<dbReference type="STRING" id="1890364.A0A2P6NVN4"/>
<evidence type="ECO:0000259" key="18">
    <source>
        <dbReference type="PROSITE" id="PS50011"/>
    </source>
</evidence>
<dbReference type="SUPFAM" id="SSF52047">
    <property type="entry name" value="RNI-like"/>
    <property type="match status" value="2"/>
</dbReference>
<keyword evidence="13" id="KW-0829">Tyrosine-protein kinase</keyword>
<evidence type="ECO:0000256" key="2">
    <source>
        <dbReference type="ARBA" id="ARBA00004308"/>
    </source>
</evidence>
<dbReference type="InterPro" id="IPR020635">
    <property type="entry name" value="Tyr_kinase_cat_dom"/>
</dbReference>
<name>A0A2P6NVN4_9EUKA</name>
<dbReference type="GO" id="GO:0050793">
    <property type="term" value="P:regulation of developmental process"/>
    <property type="evidence" value="ECO:0007669"/>
    <property type="project" value="UniProtKB-ARBA"/>
</dbReference>
<dbReference type="PRINTS" id="PR00109">
    <property type="entry name" value="TYRKINASE"/>
</dbReference>
<keyword evidence="20" id="KW-1185">Reference proteome</keyword>
<feature type="domain" description="Protein kinase" evidence="18">
    <location>
        <begin position="1002"/>
        <end position="1260"/>
    </location>
</feature>
<keyword evidence="10 15" id="KW-0067">ATP-binding</keyword>
<keyword evidence="11 17" id="KW-1133">Transmembrane helix</keyword>
<reference evidence="19 20" key="1">
    <citation type="journal article" date="2018" name="Genome Biol. Evol.">
        <title>Multiple Roots of Fruiting Body Formation in Amoebozoa.</title>
        <authorList>
            <person name="Hillmann F."/>
            <person name="Forbes G."/>
            <person name="Novohradska S."/>
            <person name="Ferling I."/>
            <person name="Riege K."/>
            <person name="Groth M."/>
            <person name="Westermann M."/>
            <person name="Marz M."/>
            <person name="Spaller T."/>
            <person name="Winckler T."/>
            <person name="Schaap P."/>
            <person name="Glockner G."/>
        </authorList>
    </citation>
    <scope>NUCLEOTIDE SEQUENCE [LARGE SCALE GENOMIC DNA]</scope>
    <source>
        <strain evidence="19 20">Jena</strain>
    </source>
</reference>
<feature type="transmembrane region" description="Helical" evidence="17">
    <location>
        <begin position="955"/>
        <end position="978"/>
    </location>
</feature>
<evidence type="ECO:0000256" key="8">
    <source>
        <dbReference type="ARBA" id="ARBA00022741"/>
    </source>
</evidence>
<keyword evidence="5 17" id="KW-0812">Transmembrane</keyword>
<dbReference type="Gene3D" id="3.80.10.10">
    <property type="entry name" value="Ribonuclease Inhibitor"/>
    <property type="match status" value="6"/>
</dbReference>
<evidence type="ECO:0000256" key="5">
    <source>
        <dbReference type="ARBA" id="ARBA00022692"/>
    </source>
</evidence>
<feature type="compositionally biased region" description="Basic and acidic residues" evidence="16">
    <location>
        <begin position="42"/>
        <end position="52"/>
    </location>
</feature>
<evidence type="ECO:0000256" key="3">
    <source>
        <dbReference type="ARBA" id="ARBA00022614"/>
    </source>
</evidence>
<dbReference type="InterPro" id="IPR046959">
    <property type="entry name" value="PRK1-6/SRF4-like"/>
</dbReference>
<evidence type="ECO:0000256" key="16">
    <source>
        <dbReference type="SAM" id="MobiDB-lite"/>
    </source>
</evidence>
<sequence>MSTLHVNSTFHKFHGESTLVSIDNQRSFVGCLPLRARKVDAGVRQRRDRRQENPSPLSLSTTSGHMRGDYRLILLVLVCGWISTVRADGQSDLAALRDLYDKTQGGQWTQRGNWNNATATNACQFYGVTCDRNLSVIALSLDANNLSGMLPPSIGNLTNLKSLTLSSNYLVGALPSSLTLLLNLNVFNISDNSFSGPFLNLSSLKQLVLLDASFNFFNGDGGHVQVIHLITTDDNSNTFSGNIPNSIGGASSLVSLSLYANTLNGSIPTSMGKLSNLKLLSLYNNFLSGEIPTSLGQLTNLQSLDLSVNQLGGHIPSTLGNLVLLTALRLHGNNLNGSIPEELYGLKNLQLISLRGNSLSGAISSNIGGLISATILDISFNHLVGELPVTLGKPSKLTAIHLSNNNLTGTLPDTLCNLTGLTQLSLGYNSLSGALPPCLGTMFNLTLVSLEHNQFNRGIGNFSTLYNLQTLDVSYNTFQEVFPSAISYLDISNNNFSGNIPDDFKQFAPLTHLDFSSNSFTGHLTADIQFLPRLTSANYSHNSLSGYLPGTLSFLTKLNVIDVSYNRFRGVVDRNFEEITYAGPIPSFSGLSSLTRARADFNMLTEIPQSFLTLTNLIEFSCSNNQLKMTNLSLFLLPSLQHLNLSNNEINGPFPDDLSAWSQLVDLDLSNNEIYGEVPKSFYQVRSATTVRLNSNQLSGPMPNLSCDPKTLDLSGNSFSGGLEFLNSLSSITNLNISHNAFSGQIPSLLSQSKLETVDMSHNNLNGTSKIQYNSLPVVTWIDFSHNLLNGTVPYLGSDRHSLLVHLDLSNNLLTDASSMGIISSAVTLCNMDNNSFVCPVPVDTVTTCGIKCSVLNYNSIQMRLFVEGKNSNSQKIVDFIASHYQVNPNRITVLFSDDSRCDLQISAAPKDTNEASADWTFQRMKSNLPISFESFTIYNVISPVPKEAPLSKGAIAGIAVGSFIFLLLLVLIVLFFLRYTRKKKLAELQLDAMDNLILTNLIVQETIGVGNFGEVYKGTWAGTVVALKGVKSSAGVDDENFKSEIRLLQKLNHPNVVRLLGVYHLNEKLHMVLEYAANGGLDRFLWETTNSDNLTNNDLLSMCLDAARGMTYLQSKGIIHRDLACRNLLLDESLRVKISDFGLSAEVGMDRQDHIPFRWSAPEVIKDRTCTHQSDVWSFGVVMWEILSLGAIPYQALSNKQVVDYVTGGNMMYQPDRCSHDVYNLMKKCWAMDPNVRPNFMDIQAVISRRLKATNHHAIRVKTPRPNTDNESDSMFMHIRQQQSADDLYNTDRQSAMMRKSVYGLEE</sequence>
<evidence type="ECO:0000256" key="17">
    <source>
        <dbReference type="SAM" id="Phobius"/>
    </source>
</evidence>
<dbReference type="EMBL" id="MDYQ01000015">
    <property type="protein sequence ID" value="PRP88025.1"/>
    <property type="molecule type" value="Genomic_DNA"/>
</dbReference>
<dbReference type="PROSITE" id="PS00107">
    <property type="entry name" value="PROTEIN_KINASE_ATP"/>
    <property type="match status" value="1"/>
</dbReference>
<dbReference type="InterPro" id="IPR017441">
    <property type="entry name" value="Protein_kinase_ATP_BS"/>
</dbReference>
<gene>
    <name evidence="19" type="ORF">PROFUN_04453</name>
</gene>
<proteinExistence type="predicted"/>
<protein>
    <recommendedName>
        <fullName evidence="18">Protein kinase domain-containing protein</fullName>
    </recommendedName>
</protein>
<dbReference type="GO" id="GO:0016020">
    <property type="term" value="C:membrane"/>
    <property type="evidence" value="ECO:0007669"/>
    <property type="project" value="UniProtKB-SubCell"/>
</dbReference>
<dbReference type="InterPro" id="IPR000719">
    <property type="entry name" value="Prot_kinase_dom"/>
</dbReference>
<organism evidence="19 20">
    <name type="scientific">Planoprotostelium fungivorum</name>
    <dbReference type="NCBI Taxonomy" id="1890364"/>
    <lineage>
        <taxon>Eukaryota</taxon>
        <taxon>Amoebozoa</taxon>
        <taxon>Evosea</taxon>
        <taxon>Variosea</taxon>
        <taxon>Cavosteliida</taxon>
        <taxon>Cavosteliaceae</taxon>
        <taxon>Planoprotostelium</taxon>
    </lineage>
</organism>
<evidence type="ECO:0000256" key="14">
    <source>
        <dbReference type="ARBA" id="ARBA00023180"/>
    </source>
</evidence>
<evidence type="ECO:0000256" key="7">
    <source>
        <dbReference type="ARBA" id="ARBA00022737"/>
    </source>
</evidence>
<evidence type="ECO:0000256" key="11">
    <source>
        <dbReference type="ARBA" id="ARBA00022989"/>
    </source>
</evidence>
<accession>A0A2P6NVN4</accession>
<evidence type="ECO:0000313" key="19">
    <source>
        <dbReference type="EMBL" id="PRP88025.1"/>
    </source>
</evidence>
<dbReference type="SMART" id="SM00369">
    <property type="entry name" value="LRR_TYP"/>
    <property type="match status" value="8"/>
</dbReference>
<dbReference type="InterPro" id="IPR001245">
    <property type="entry name" value="Ser-Thr/Tyr_kinase_cat_dom"/>
</dbReference>
<keyword evidence="7" id="KW-0677">Repeat</keyword>
<dbReference type="InterPro" id="IPR001611">
    <property type="entry name" value="Leu-rich_rpt"/>
</dbReference>
<keyword evidence="4" id="KW-0808">Transferase</keyword>